<proteinExistence type="predicted"/>
<evidence type="ECO:0000313" key="2">
    <source>
        <dbReference type="EMBL" id="EXX54817.1"/>
    </source>
</evidence>
<reference evidence="2 3" key="1">
    <citation type="submission" date="2014-02" db="EMBL/GenBank/DDBJ databases">
        <title>Single nucleus genome sequencing reveals high similarity among nuclei of an endomycorrhizal fungus.</title>
        <authorList>
            <person name="Lin K."/>
            <person name="Geurts R."/>
            <person name="Zhang Z."/>
            <person name="Limpens E."/>
            <person name="Saunders D.G."/>
            <person name="Mu D."/>
            <person name="Pang E."/>
            <person name="Cao H."/>
            <person name="Cha H."/>
            <person name="Lin T."/>
            <person name="Zhou Q."/>
            <person name="Shang Y."/>
            <person name="Li Y."/>
            <person name="Ivanov S."/>
            <person name="Sharma T."/>
            <person name="Velzen R.V."/>
            <person name="Ruijter N.D."/>
            <person name="Aanen D.K."/>
            <person name="Win J."/>
            <person name="Kamoun S."/>
            <person name="Bisseling T."/>
            <person name="Huang S."/>
        </authorList>
    </citation>
    <scope>NUCLEOTIDE SEQUENCE [LARGE SCALE GENOMIC DNA]</scope>
    <source>
        <strain evidence="3">DAOM197198w</strain>
    </source>
</reference>
<accession>A0A015ICD6</accession>
<keyword evidence="1" id="KW-0812">Transmembrane</keyword>
<dbReference type="Proteomes" id="UP000022910">
    <property type="component" value="Unassembled WGS sequence"/>
</dbReference>
<protein>
    <submittedName>
        <fullName evidence="2">Uncharacterized protein</fullName>
    </submittedName>
</protein>
<gene>
    <name evidence="2" type="ORF">RirG_231010</name>
</gene>
<organism evidence="2 3">
    <name type="scientific">Rhizophagus irregularis (strain DAOM 197198w)</name>
    <name type="common">Glomus intraradices</name>
    <dbReference type="NCBI Taxonomy" id="1432141"/>
    <lineage>
        <taxon>Eukaryota</taxon>
        <taxon>Fungi</taxon>
        <taxon>Fungi incertae sedis</taxon>
        <taxon>Mucoromycota</taxon>
        <taxon>Glomeromycotina</taxon>
        <taxon>Glomeromycetes</taxon>
        <taxon>Glomerales</taxon>
        <taxon>Glomeraceae</taxon>
        <taxon>Rhizophagus</taxon>
    </lineage>
</organism>
<evidence type="ECO:0000256" key="1">
    <source>
        <dbReference type="SAM" id="Phobius"/>
    </source>
</evidence>
<dbReference type="HOGENOM" id="CLU_2813776_0_0_1"/>
<sequence>MPVRQPKPQFQSIPNPIPILCIYLHFYALRQRFTSNYKLQSLESKFEPKVKVQVKIPSVILPGLEEV</sequence>
<evidence type="ECO:0000313" key="3">
    <source>
        <dbReference type="Proteomes" id="UP000022910"/>
    </source>
</evidence>
<keyword evidence="1" id="KW-0472">Membrane</keyword>
<keyword evidence="1" id="KW-1133">Transmembrane helix</keyword>
<dbReference type="AlphaFoldDB" id="A0A015ICD6"/>
<name>A0A015ICD6_RHIIW</name>
<feature type="transmembrane region" description="Helical" evidence="1">
    <location>
        <begin position="12"/>
        <end position="29"/>
    </location>
</feature>
<comment type="caution">
    <text evidence="2">The sequence shown here is derived from an EMBL/GenBank/DDBJ whole genome shotgun (WGS) entry which is preliminary data.</text>
</comment>
<keyword evidence="3" id="KW-1185">Reference proteome</keyword>
<dbReference type="EMBL" id="JEMT01028415">
    <property type="protein sequence ID" value="EXX54817.1"/>
    <property type="molecule type" value="Genomic_DNA"/>
</dbReference>